<reference evidence="1 2" key="1">
    <citation type="submission" date="2016-09" db="EMBL/GenBank/DDBJ databases">
        <title>Complete genome of Desulfosporosinus sp. OL.</title>
        <authorList>
            <person name="Mardanov A."/>
            <person name="Beletsky A."/>
            <person name="Panova A."/>
            <person name="Karnachuk O."/>
            <person name="Ravin N."/>
        </authorList>
    </citation>
    <scope>NUCLEOTIDE SEQUENCE [LARGE SCALE GENOMIC DNA]</scope>
    <source>
        <strain evidence="1 2">OL</strain>
    </source>
</reference>
<proteinExistence type="predicted"/>
<evidence type="ECO:0000313" key="1">
    <source>
        <dbReference type="EMBL" id="OLN27440.1"/>
    </source>
</evidence>
<gene>
    <name evidence="1" type="ORF">DSOL_4517</name>
</gene>
<dbReference type="AlphaFoldDB" id="A0A1Q8QJE0"/>
<protein>
    <submittedName>
        <fullName evidence="1">Uncharacterized protein</fullName>
    </submittedName>
</protein>
<organism evidence="1 2">
    <name type="scientific">Desulfosporosinus metallidurans</name>
    <dbReference type="NCBI Taxonomy" id="1888891"/>
    <lineage>
        <taxon>Bacteria</taxon>
        <taxon>Bacillati</taxon>
        <taxon>Bacillota</taxon>
        <taxon>Clostridia</taxon>
        <taxon>Eubacteriales</taxon>
        <taxon>Desulfitobacteriaceae</taxon>
        <taxon>Desulfosporosinus</taxon>
    </lineage>
</organism>
<keyword evidence="2" id="KW-1185">Reference proteome</keyword>
<evidence type="ECO:0000313" key="2">
    <source>
        <dbReference type="Proteomes" id="UP000186102"/>
    </source>
</evidence>
<dbReference type="Proteomes" id="UP000186102">
    <property type="component" value="Unassembled WGS sequence"/>
</dbReference>
<sequence length="47" mass="5306">MVQHQLVLSRDEGAFAGVCDEEDGKDLRLTSEVFQRIVSLLDARRTT</sequence>
<comment type="caution">
    <text evidence="1">The sequence shown here is derived from an EMBL/GenBank/DDBJ whole genome shotgun (WGS) entry which is preliminary data.</text>
</comment>
<name>A0A1Q8QJE0_9FIRM</name>
<accession>A0A1Q8QJE0</accession>
<dbReference type="STRING" id="1888891.DSOL_4517"/>
<dbReference type="EMBL" id="MLBF01000057">
    <property type="protein sequence ID" value="OLN27440.1"/>
    <property type="molecule type" value="Genomic_DNA"/>
</dbReference>